<gene>
    <name evidence="1" type="ORF">RY831_05410</name>
</gene>
<organism evidence="1 2">
    <name type="scientific">Noviherbaspirillum album</name>
    <dbReference type="NCBI Taxonomy" id="3080276"/>
    <lineage>
        <taxon>Bacteria</taxon>
        <taxon>Pseudomonadati</taxon>
        <taxon>Pseudomonadota</taxon>
        <taxon>Betaproteobacteria</taxon>
        <taxon>Burkholderiales</taxon>
        <taxon>Oxalobacteraceae</taxon>
        <taxon>Noviherbaspirillum</taxon>
    </lineage>
</organism>
<evidence type="ECO:0000313" key="2">
    <source>
        <dbReference type="Proteomes" id="UP001352263"/>
    </source>
</evidence>
<sequence>MQPANPAYAEVLQKMVLAMPMARELGLQFRRIEAGEVDIFIPYREAWSFRPGQMQATAIFAAADFAAVAAAGTLLPEGWINASIDCTLKIVGPANGDALLARGRVVDAGRLLSVCAADVFALRDGKESLCATALATARNIEEKTR</sequence>
<dbReference type="InterPro" id="IPR029069">
    <property type="entry name" value="HotDog_dom_sf"/>
</dbReference>
<name>A0ABU6J4Y5_9BURK</name>
<evidence type="ECO:0000313" key="1">
    <source>
        <dbReference type="EMBL" id="MEC4718575.1"/>
    </source>
</evidence>
<accession>A0ABU6J4Y5</accession>
<dbReference type="Proteomes" id="UP001352263">
    <property type="component" value="Unassembled WGS sequence"/>
</dbReference>
<dbReference type="EMBL" id="JAWIIV010000003">
    <property type="protein sequence ID" value="MEC4718575.1"/>
    <property type="molecule type" value="Genomic_DNA"/>
</dbReference>
<dbReference type="RefSeq" id="WP_326505464.1">
    <property type="nucleotide sequence ID" value="NZ_JAWIIV010000003.1"/>
</dbReference>
<reference evidence="1 2" key="1">
    <citation type="submission" date="2023-10" db="EMBL/GenBank/DDBJ databases">
        <title>Noviherbaspirillum sp. CPCC 100848 genome assembly.</title>
        <authorList>
            <person name="Li X.Y."/>
            <person name="Fang X.M."/>
        </authorList>
    </citation>
    <scope>NUCLEOTIDE SEQUENCE [LARGE SCALE GENOMIC DNA]</scope>
    <source>
        <strain evidence="1 2">CPCC 100848</strain>
    </source>
</reference>
<dbReference type="Gene3D" id="3.10.129.10">
    <property type="entry name" value="Hotdog Thioesterase"/>
    <property type="match status" value="1"/>
</dbReference>
<protein>
    <submittedName>
        <fullName evidence="1">PaaI family thioesterase</fullName>
    </submittedName>
</protein>
<proteinExistence type="predicted"/>
<comment type="caution">
    <text evidence="1">The sequence shown here is derived from an EMBL/GenBank/DDBJ whole genome shotgun (WGS) entry which is preliminary data.</text>
</comment>
<dbReference type="SUPFAM" id="SSF54637">
    <property type="entry name" value="Thioesterase/thiol ester dehydrase-isomerase"/>
    <property type="match status" value="1"/>
</dbReference>
<keyword evidence="2" id="KW-1185">Reference proteome</keyword>